<proteinExistence type="predicted"/>
<keyword evidence="5 7" id="KW-0472">Membrane</keyword>
<feature type="transmembrane region" description="Helical" evidence="7">
    <location>
        <begin position="224"/>
        <end position="249"/>
    </location>
</feature>
<feature type="transmembrane region" description="Helical" evidence="7">
    <location>
        <begin position="166"/>
        <end position="184"/>
    </location>
</feature>
<feature type="transmembrane region" description="Helical" evidence="7">
    <location>
        <begin position="261"/>
        <end position="281"/>
    </location>
</feature>
<keyword evidence="2" id="KW-0813">Transport</keyword>
<comment type="subcellular location">
    <subcellularLocation>
        <location evidence="1">Membrane</location>
        <topology evidence="1">Multi-pass membrane protein</topology>
    </subcellularLocation>
</comment>
<gene>
    <name evidence="9" type="ORF">CVIRNUC_010377</name>
</gene>
<evidence type="ECO:0000256" key="3">
    <source>
        <dbReference type="ARBA" id="ARBA00022692"/>
    </source>
</evidence>
<dbReference type="InterPro" id="IPR036259">
    <property type="entry name" value="MFS_trans_sf"/>
</dbReference>
<evidence type="ECO:0000256" key="1">
    <source>
        <dbReference type="ARBA" id="ARBA00004141"/>
    </source>
</evidence>
<name>A0AAV1IKJ6_9CHLO</name>
<feature type="transmembrane region" description="Helical" evidence="7">
    <location>
        <begin position="391"/>
        <end position="411"/>
    </location>
</feature>
<dbReference type="PANTHER" id="PTHR43791">
    <property type="entry name" value="PERMEASE-RELATED"/>
    <property type="match status" value="1"/>
</dbReference>
<dbReference type="AlphaFoldDB" id="A0AAV1IKJ6"/>
<evidence type="ECO:0000256" key="5">
    <source>
        <dbReference type="ARBA" id="ARBA00023136"/>
    </source>
</evidence>
<organism evidence="9 10">
    <name type="scientific">Coccomyxa viridis</name>
    <dbReference type="NCBI Taxonomy" id="1274662"/>
    <lineage>
        <taxon>Eukaryota</taxon>
        <taxon>Viridiplantae</taxon>
        <taxon>Chlorophyta</taxon>
        <taxon>core chlorophytes</taxon>
        <taxon>Trebouxiophyceae</taxon>
        <taxon>Trebouxiophyceae incertae sedis</taxon>
        <taxon>Coccomyxaceae</taxon>
        <taxon>Coccomyxa</taxon>
    </lineage>
</organism>
<feature type="transmembrane region" description="Helical" evidence="7">
    <location>
        <begin position="190"/>
        <end position="212"/>
    </location>
</feature>
<reference evidence="9 10" key="1">
    <citation type="submission" date="2023-10" db="EMBL/GenBank/DDBJ databases">
        <authorList>
            <person name="Maclean D."/>
            <person name="Macfadyen A."/>
        </authorList>
    </citation>
    <scope>NUCLEOTIDE SEQUENCE [LARGE SCALE GENOMIC DNA]</scope>
</reference>
<dbReference type="PROSITE" id="PS50850">
    <property type="entry name" value="MFS"/>
    <property type="match status" value="1"/>
</dbReference>
<dbReference type="GO" id="GO:0022857">
    <property type="term" value="F:transmembrane transporter activity"/>
    <property type="evidence" value="ECO:0007669"/>
    <property type="project" value="InterPro"/>
</dbReference>
<keyword evidence="3 7" id="KW-0812">Transmembrane</keyword>
<dbReference type="PANTHER" id="PTHR43791:SF36">
    <property type="entry name" value="TRANSPORTER, PUTATIVE (AFU_ORTHOLOGUE AFUA_6G08340)-RELATED"/>
    <property type="match status" value="1"/>
</dbReference>
<feature type="transmembrane region" description="Helical" evidence="7">
    <location>
        <begin position="481"/>
        <end position="503"/>
    </location>
</feature>
<evidence type="ECO:0000313" key="10">
    <source>
        <dbReference type="Proteomes" id="UP001314263"/>
    </source>
</evidence>
<feature type="transmembrane region" description="Helical" evidence="7">
    <location>
        <begin position="515"/>
        <end position="534"/>
    </location>
</feature>
<evidence type="ECO:0000256" key="6">
    <source>
        <dbReference type="SAM" id="MobiDB-lite"/>
    </source>
</evidence>
<evidence type="ECO:0000256" key="7">
    <source>
        <dbReference type="SAM" id="Phobius"/>
    </source>
</evidence>
<dbReference type="InterPro" id="IPR020846">
    <property type="entry name" value="MFS_dom"/>
</dbReference>
<accession>A0AAV1IKJ6</accession>
<dbReference type="InterPro" id="IPR011701">
    <property type="entry name" value="MFS"/>
</dbReference>
<feature type="transmembrane region" description="Helical" evidence="7">
    <location>
        <begin position="449"/>
        <end position="469"/>
    </location>
</feature>
<feature type="transmembrane region" description="Helical" evidence="7">
    <location>
        <begin position="100"/>
        <end position="123"/>
    </location>
</feature>
<evidence type="ECO:0000259" key="8">
    <source>
        <dbReference type="PROSITE" id="PS50850"/>
    </source>
</evidence>
<evidence type="ECO:0000313" key="9">
    <source>
        <dbReference type="EMBL" id="CAK0787161.1"/>
    </source>
</evidence>
<feature type="region of interest" description="Disordered" evidence="6">
    <location>
        <begin position="592"/>
        <end position="614"/>
    </location>
</feature>
<comment type="caution">
    <text evidence="9">The sequence shown here is derived from an EMBL/GenBank/DDBJ whole genome shotgun (WGS) entry which is preliminary data.</text>
</comment>
<evidence type="ECO:0000256" key="2">
    <source>
        <dbReference type="ARBA" id="ARBA00022448"/>
    </source>
</evidence>
<feature type="transmembrane region" description="Helical" evidence="7">
    <location>
        <begin position="333"/>
        <end position="358"/>
    </location>
</feature>
<dbReference type="GO" id="GO:0016020">
    <property type="term" value="C:membrane"/>
    <property type="evidence" value="ECO:0007669"/>
    <property type="project" value="UniProtKB-SubCell"/>
</dbReference>
<dbReference type="Proteomes" id="UP001314263">
    <property type="component" value="Unassembled WGS sequence"/>
</dbReference>
<sequence>MTNNAGTTKVNDEANGVCRGLEEISAVGAECTVGAISLSEDTRGGAPSRAPHHQANDKFWDVEDQDQPASREGIPRGTPGFEVEGPVDTEGVIRRIDRHLLPLLFSLALLCSIDRANLSYAALQLNDDLQFSHSVYGLGSGLFFIGYMVLQIPSTYLCARVGPPRFLGGILVAWGIVASLFAWMRTAAHFYILRFILGLAESGAYPGMWYSLSLFYDSRELGPAYATIATATALASVLGGPVAACLLQLNGLGGLHGWQWLFLLEGAPAVLLGFLICWRLAPDPEHAAFLKPAELQWLLDRRKKSKQPESGGLEAPGKTAVAGEPIFYRSWHIWYVGGVWTLMVTGMDGIVFWGPLLIHTIMDGDSGSGMAAAQDANEDALEQGNLLQATAHAAALSAIPFGIATLGMLGVARMAKAADERHWHISVPSLIAAAALGAMPLFISRVPWIAFACLTTAAFGIWSPHGPLMSWPAVILSGTNAASGFALMKMMGSVGSFVGPYLIGLTSDASGTFTPAMLLLAVCLLSASIMQLLFREPGAERGWLPPPVPYGCSNVRVFKRSRSDAGEVFVRPMLRTLLGTRAFRWQRVDAEGQQAAGREGAPQKGPSQDDAAHLLGEGMWERHTELRYP</sequence>
<keyword evidence="4 7" id="KW-1133">Transmembrane helix</keyword>
<dbReference type="EMBL" id="CAUYUE010000016">
    <property type="protein sequence ID" value="CAK0787161.1"/>
    <property type="molecule type" value="Genomic_DNA"/>
</dbReference>
<evidence type="ECO:0000256" key="4">
    <source>
        <dbReference type="ARBA" id="ARBA00022989"/>
    </source>
</evidence>
<feature type="domain" description="Major facilitator superfamily (MFS) profile" evidence="8">
    <location>
        <begin position="100"/>
        <end position="539"/>
    </location>
</feature>
<feature type="transmembrane region" description="Helical" evidence="7">
    <location>
        <begin position="135"/>
        <end position="159"/>
    </location>
</feature>
<protein>
    <recommendedName>
        <fullName evidence="8">Major facilitator superfamily (MFS) profile domain-containing protein</fullName>
    </recommendedName>
</protein>
<dbReference type="Pfam" id="PF07690">
    <property type="entry name" value="MFS_1"/>
    <property type="match status" value="1"/>
</dbReference>
<dbReference type="SUPFAM" id="SSF103473">
    <property type="entry name" value="MFS general substrate transporter"/>
    <property type="match status" value="1"/>
</dbReference>
<dbReference type="Gene3D" id="1.20.1250.20">
    <property type="entry name" value="MFS general substrate transporter like domains"/>
    <property type="match status" value="2"/>
</dbReference>
<keyword evidence="10" id="KW-1185">Reference proteome</keyword>